<accession>A0ABY0GVM4</accession>
<name>A0ABY0GVM4_9PEZI</name>
<evidence type="ECO:0000313" key="3">
    <source>
        <dbReference type="Proteomes" id="UP000294003"/>
    </source>
</evidence>
<reference evidence="2 3" key="1">
    <citation type="submission" date="2018-06" db="EMBL/GenBank/DDBJ databases">
        <title>Complete Genomes of Monosporascus.</title>
        <authorList>
            <person name="Robinson A.J."/>
            <person name="Natvig D.O."/>
        </authorList>
    </citation>
    <scope>NUCLEOTIDE SEQUENCE [LARGE SCALE GENOMIC DNA]</scope>
    <source>
        <strain evidence="2 3">CBS 609.92</strain>
    </source>
</reference>
<sequence length="176" mass="18533">MSPSFQILLVNDIRGGHEGGLGPRRGPRQPWCCAGGTPHTADARGPEQGKAEPVRGGDRARFTDDNRDDDRGGGPVGLRGQVNARETFVLPEEGDGDAPKTPSQDTTCLLAAALYPALVDSNHAGGRAFMQDCRVAETAIDCAGVGERGEAVGAEREARRAGGFRPVKMIDGVDRI</sequence>
<evidence type="ECO:0000313" key="2">
    <source>
        <dbReference type="EMBL" id="RYO74716.1"/>
    </source>
</evidence>
<comment type="caution">
    <text evidence="2">The sequence shown here is derived from an EMBL/GenBank/DDBJ whole genome shotgun (WGS) entry which is preliminary data.</text>
</comment>
<dbReference type="EMBL" id="QJNS01000719">
    <property type="protein sequence ID" value="RYO74716.1"/>
    <property type="molecule type" value="Genomic_DNA"/>
</dbReference>
<feature type="compositionally biased region" description="Basic and acidic residues" evidence="1">
    <location>
        <begin position="41"/>
        <end position="72"/>
    </location>
</feature>
<feature type="region of interest" description="Disordered" evidence="1">
    <location>
        <begin position="18"/>
        <end position="84"/>
    </location>
</feature>
<dbReference type="Proteomes" id="UP000294003">
    <property type="component" value="Unassembled WGS sequence"/>
</dbReference>
<protein>
    <submittedName>
        <fullName evidence="2">Uncharacterized protein</fullName>
    </submittedName>
</protein>
<gene>
    <name evidence="2" type="ORF">DL762_010312</name>
</gene>
<keyword evidence="3" id="KW-1185">Reference proteome</keyword>
<evidence type="ECO:0000256" key="1">
    <source>
        <dbReference type="SAM" id="MobiDB-lite"/>
    </source>
</evidence>
<organism evidence="2 3">
    <name type="scientific">Monosporascus cannonballus</name>
    <dbReference type="NCBI Taxonomy" id="155416"/>
    <lineage>
        <taxon>Eukaryota</taxon>
        <taxon>Fungi</taxon>
        <taxon>Dikarya</taxon>
        <taxon>Ascomycota</taxon>
        <taxon>Pezizomycotina</taxon>
        <taxon>Sordariomycetes</taxon>
        <taxon>Xylariomycetidae</taxon>
        <taxon>Xylariales</taxon>
        <taxon>Xylariales incertae sedis</taxon>
        <taxon>Monosporascus</taxon>
    </lineage>
</organism>
<proteinExistence type="predicted"/>